<feature type="region of interest" description="Disordered" evidence="1">
    <location>
        <begin position="1"/>
        <end position="57"/>
    </location>
</feature>
<protein>
    <submittedName>
        <fullName evidence="2">Uncharacterized protein</fullName>
    </submittedName>
</protein>
<organism evidence="2 3">
    <name type="scientific">Brenthis ino</name>
    <name type="common">lesser marbled fritillary</name>
    <dbReference type="NCBI Taxonomy" id="405034"/>
    <lineage>
        <taxon>Eukaryota</taxon>
        <taxon>Metazoa</taxon>
        <taxon>Ecdysozoa</taxon>
        <taxon>Arthropoda</taxon>
        <taxon>Hexapoda</taxon>
        <taxon>Insecta</taxon>
        <taxon>Pterygota</taxon>
        <taxon>Neoptera</taxon>
        <taxon>Endopterygota</taxon>
        <taxon>Lepidoptera</taxon>
        <taxon>Glossata</taxon>
        <taxon>Ditrysia</taxon>
        <taxon>Papilionoidea</taxon>
        <taxon>Nymphalidae</taxon>
        <taxon>Heliconiinae</taxon>
        <taxon>Argynnini</taxon>
        <taxon>Brenthis</taxon>
    </lineage>
</organism>
<feature type="non-terminal residue" evidence="2">
    <location>
        <position position="130"/>
    </location>
</feature>
<dbReference type="AlphaFoldDB" id="A0A8J9Y0I2"/>
<evidence type="ECO:0000313" key="3">
    <source>
        <dbReference type="Proteomes" id="UP000838878"/>
    </source>
</evidence>
<dbReference type="Proteomes" id="UP000838878">
    <property type="component" value="Chromosome 1"/>
</dbReference>
<keyword evidence="3" id="KW-1185">Reference proteome</keyword>
<dbReference type="EMBL" id="OV170221">
    <property type="protein sequence ID" value="CAH0713114.1"/>
    <property type="molecule type" value="Genomic_DNA"/>
</dbReference>
<name>A0A8J9Y0I2_9NEOP</name>
<accession>A0A8J9Y0I2</accession>
<evidence type="ECO:0000256" key="1">
    <source>
        <dbReference type="SAM" id="MobiDB-lite"/>
    </source>
</evidence>
<sequence length="130" mass="15320">MASYHMNIEQISNLLNEDEEEPFDESDYELGFGEHLPEQQNHNSDSKQSGTNSEDEEQGHLHFLNWFHYSQSETNNQEQANQMVQKFFKPMNKTKSSQDYFAFARSNDRKIKTKCGKCNKFMCNEHLTKV</sequence>
<feature type="compositionally biased region" description="Acidic residues" evidence="1">
    <location>
        <begin position="16"/>
        <end position="28"/>
    </location>
</feature>
<dbReference type="OrthoDB" id="6938486at2759"/>
<reference evidence="2" key="1">
    <citation type="submission" date="2021-12" db="EMBL/GenBank/DDBJ databases">
        <authorList>
            <person name="Martin H S."/>
        </authorList>
    </citation>
    <scope>NUCLEOTIDE SEQUENCE</scope>
</reference>
<gene>
    <name evidence="2" type="ORF">BINO364_LOCUS308</name>
</gene>
<evidence type="ECO:0000313" key="2">
    <source>
        <dbReference type="EMBL" id="CAH0713114.1"/>
    </source>
</evidence>
<proteinExistence type="predicted"/>
<feature type="compositionally biased region" description="Polar residues" evidence="1">
    <location>
        <begin position="38"/>
        <end position="52"/>
    </location>
</feature>